<evidence type="ECO:0000259" key="4">
    <source>
        <dbReference type="Pfam" id="PF01872"/>
    </source>
</evidence>
<dbReference type="InterPro" id="IPR050765">
    <property type="entry name" value="Riboflavin_Biosynth_HTPR"/>
</dbReference>
<keyword evidence="6" id="KW-1185">Reference proteome</keyword>
<comment type="pathway">
    <text evidence="1">Cofactor biosynthesis; riboflavin biosynthesis.</text>
</comment>
<evidence type="ECO:0000256" key="1">
    <source>
        <dbReference type="ARBA" id="ARBA00005104"/>
    </source>
</evidence>
<dbReference type="Gene3D" id="3.40.430.10">
    <property type="entry name" value="Dihydrofolate Reductase, subunit A"/>
    <property type="match status" value="1"/>
</dbReference>
<evidence type="ECO:0000313" key="6">
    <source>
        <dbReference type="Proteomes" id="UP000621454"/>
    </source>
</evidence>
<gene>
    <name evidence="5" type="ORF">GCM10011489_12150</name>
</gene>
<protein>
    <recommendedName>
        <fullName evidence="4">Bacterial bifunctional deaminase-reductase C-terminal domain-containing protein</fullName>
    </recommendedName>
</protein>
<accession>A0A916WSI7</accession>
<organism evidence="5 6">
    <name type="scientific">Gordonia jinhuaensis</name>
    <dbReference type="NCBI Taxonomy" id="1517702"/>
    <lineage>
        <taxon>Bacteria</taxon>
        <taxon>Bacillati</taxon>
        <taxon>Actinomycetota</taxon>
        <taxon>Actinomycetes</taxon>
        <taxon>Mycobacteriales</taxon>
        <taxon>Gordoniaceae</taxon>
        <taxon>Gordonia</taxon>
    </lineage>
</organism>
<dbReference type="AlphaFoldDB" id="A0A916WSI7"/>
<keyword evidence="3" id="KW-0560">Oxidoreductase</keyword>
<keyword evidence="2" id="KW-0521">NADP</keyword>
<feature type="domain" description="Bacterial bifunctional deaminase-reductase C-terminal" evidence="4">
    <location>
        <begin position="48"/>
        <end position="255"/>
    </location>
</feature>
<dbReference type="GO" id="GO:0009231">
    <property type="term" value="P:riboflavin biosynthetic process"/>
    <property type="evidence" value="ECO:0007669"/>
    <property type="project" value="InterPro"/>
</dbReference>
<evidence type="ECO:0000313" key="5">
    <source>
        <dbReference type="EMBL" id="GGB25513.1"/>
    </source>
</evidence>
<name>A0A916WSI7_9ACTN</name>
<dbReference type="Proteomes" id="UP000621454">
    <property type="component" value="Unassembled WGS sequence"/>
</dbReference>
<comment type="caution">
    <text evidence="5">The sequence shown here is derived from an EMBL/GenBank/DDBJ whole genome shotgun (WGS) entry which is preliminary data.</text>
</comment>
<sequence length="265" mass="28091">MARDYRPRQNGLMYALQKATQVTLDTKDLIAAYAYPDNVTGAKRPRAWVRGNMISSVDGAAAVRGTSGALGGDGDHDVFRVLRGLADAVLVGSGTVIAEDYGPTKKSKKFTKHRAAAGQEPIPLLAILSSSLHLPLDHPAVIAPTTVILTCRSAPVQPRNALTAAGATLVDCGESTVELPRALDHLASIGRPRVLCEGGPTLLGRLIDENLLDELCLTVSPALVGGDGGRITTSSTEGALHGMRRAHVLADDDGYLFTRWVRRQN</sequence>
<evidence type="ECO:0000256" key="3">
    <source>
        <dbReference type="ARBA" id="ARBA00023002"/>
    </source>
</evidence>
<dbReference type="PANTHER" id="PTHR38011">
    <property type="entry name" value="DIHYDROFOLATE REDUCTASE FAMILY PROTEIN (AFU_ORTHOLOGUE AFUA_8G06820)"/>
    <property type="match status" value="1"/>
</dbReference>
<dbReference type="EMBL" id="BMGC01000006">
    <property type="protein sequence ID" value="GGB25513.1"/>
    <property type="molecule type" value="Genomic_DNA"/>
</dbReference>
<dbReference type="Pfam" id="PF01872">
    <property type="entry name" value="RibD_C"/>
    <property type="match status" value="1"/>
</dbReference>
<dbReference type="SUPFAM" id="SSF53597">
    <property type="entry name" value="Dihydrofolate reductase-like"/>
    <property type="match status" value="1"/>
</dbReference>
<dbReference type="PANTHER" id="PTHR38011:SF7">
    <property type="entry name" value="2,5-DIAMINO-6-RIBOSYLAMINO-4(3H)-PYRIMIDINONE 5'-PHOSPHATE REDUCTASE"/>
    <property type="match status" value="1"/>
</dbReference>
<dbReference type="GO" id="GO:0008703">
    <property type="term" value="F:5-amino-6-(5-phosphoribosylamino)uracil reductase activity"/>
    <property type="evidence" value="ECO:0007669"/>
    <property type="project" value="InterPro"/>
</dbReference>
<dbReference type="InterPro" id="IPR024072">
    <property type="entry name" value="DHFR-like_dom_sf"/>
</dbReference>
<reference evidence="5" key="2">
    <citation type="submission" date="2020-09" db="EMBL/GenBank/DDBJ databases">
        <authorList>
            <person name="Sun Q."/>
            <person name="Zhou Y."/>
        </authorList>
    </citation>
    <scope>NUCLEOTIDE SEQUENCE</scope>
    <source>
        <strain evidence="5">CGMCC 1.12827</strain>
    </source>
</reference>
<proteinExistence type="predicted"/>
<dbReference type="InterPro" id="IPR002734">
    <property type="entry name" value="RibDG_C"/>
</dbReference>
<reference evidence="5" key="1">
    <citation type="journal article" date="2014" name="Int. J. Syst. Evol. Microbiol.">
        <title>Complete genome sequence of Corynebacterium casei LMG S-19264T (=DSM 44701T), isolated from a smear-ripened cheese.</title>
        <authorList>
            <consortium name="US DOE Joint Genome Institute (JGI-PGF)"/>
            <person name="Walter F."/>
            <person name="Albersmeier A."/>
            <person name="Kalinowski J."/>
            <person name="Ruckert C."/>
        </authorList>
    </citation>
    <scope>NUCLEOTIDE SEQUENCE</scope>
    <source>
        <strain evidence="5">CGMCC 1.12827</strain>
    </source>
</reference>
<evidence type="ECO:0000256" key="2">
    <source>
        <dbReference type="ARBA" id="ARBA00022857"/>
    </source>
</evidence>